<evidence type="ECO:0000313" key="2">
    <source>
        <dbReference type="EMBL" id="KAA5605247.1"/>
    </source>
</evidence>
<reference evidence="2 3" key="1">
    <citation type="submission" date="2019-09" db="EMBL/GenBank/DDBJ databases">
        <title>Genome sequence of Roseospira marina, one of the more divergent members of the non-sulfur purple photosynthetic bacterial family, the Rhodospirillaceae.</title>
        <authorList>
            <person name="Meyer T."/>
            <person name="Kyndt J."/>
        </authorList>
    </citation>
    <scope>NUCLEOTIDE SEQUENCE [LARGE SCALE GENOMIC DNA]</scope>
    <source>
        <strain evidence="2 3">DSM 15113</strain>
    </source>
</reference>
<protein>
    <submittedName>
        <fullName evidence="2">Uncharacterized protein</fullName>
    </submittedName>
</protein>
<feature type="transmembrane region" description="Helical" evidence="1">
    <location>
        <begin position="81"/>
        <end position="101"/>
    </location>
</feature>
<organism evidence="2 3">
    <name type="scientific">Roseospira marina</name>
    <dbReference type="NCBI Taxonomy" id="140057"/>
    <lineage>
        <taxon>Bacteria</taxon>
        <taxon>Pseudomonadati</taxon>
        <taxon>Pseudomonadota</taxon>
        <taxon>Alphaproteobacteria</taxon>
        <taxon>Rhodospirillales</taxon>
        <taxon>Rhodospirillaceae</taxon>
        <taxon>Roseospira</taxon>
    </lineage>
</organism>
<comment type="caution">
    <text evidence="2">The sequence shown here is derived from an EMBL/GenBank/DDBJ whole genome shotgun (WGS) entry which is preliminary data.</text>
</comment>
<evidence type="ECO:0000313" key="3">
    <source>
        <dbReference type="Proteomes" id="UP000324065"/>
    </source>
</evidence>
<dbReference type="EMBL" id="VWPJ01000010">
    <property type="protein sequence ID" value="KAA5605247.1"/>
    <property type="molecule type" value="Genomic_DNA"/>
</dbReference>
<dbReference type="Proteomes" id="UP000324065">
    <property type="component" value="Unassembled WGS sequence"/>
</dbReference>
<keyword evidence="1" id="KW-1133">Transmembrane helix</keyword>
<keyword evidence="3" id="KW-1185">Reference proteome</keyword>
<feature type="transmembrane region" description="Helical" evidence="1">
    <location>
        <begin position="167"/>
        <end position="193"/>
    </location>
</feature>
<feature type="transmembrane region" description="Helical" evidence="1">
    <location>
        <begin position="113"/>
        <end position="135"/>
    </location>
</feature>
<feature type="transmembrane region" description="Helical" evidence="1">
    <location>
        <begin position="41"/>
        <end position="60"/>
    </location>
</feature>
<dbReference type="RefSeq" id="WP_150062627.1">
    <property type="nucleotide sequence ID" value="NZ_JACHII010000008.1"/>
</dbReference>
<gene>
    <name evidence="2" type="ORF">F1188_11800</name>
</gene>
<keyword evidence="1" id="KW-0812">Transmembrane</keyword>
<feature type="transmembrane region" description="Helical" evidence="1">
    <location>
        <begin position="142"/>
        <end position="161"/>
    </location>
</feature>
<keyword evidence="1" id="KW-0472">Membrane</keyword>
<accession>A0A5M6IBB4</accession>
<dbReference type="OrthoDB" id="8443450at2"/>
<evidence type="ECO:0000256" key="1">
    <source>
        <dbReference type="SAM" id="Phobius"/>
    </source>
</evidence>
<proteinExistence type="predicted"/>
<name>A0A5M6IBB4_9PROT</name>
<dbReference type="AlphaFoldDB" id="A0A5M6IBB4"/>
<sequence>MPPLSASDIAAALYGLTRLARLEPAGLDFFEATPAGLLKSYWGAIALLPLYLVTLVVVLATADASVSVDPLRYITVKTITYVIDWVAFPLAILSLAPMIGLDDRVFRFLVPLNWLQVPINLGLLVLILLFSVMAIPAAVATLINLVIVVALLAMTVALARYALDVPWWAAAGMGLLNITLGLFLLSVASAMILRP</sequence>